<comment type="caution">
    <text evidence="3">The sequence shown here is derived from an EMBL/GenBank/DDBJ whole genome shotgun (WGS) entry which is preliminary data.</text>
</comment>
<evidence type="ECO:0000313" key="3">
    <source>
        <dbReference type="EMBL" id="KAL0314008.1"/>
    </source>
</evidence>
<dbReference type="AlphaFoldDB" id="A0AAW2L5H5"/>
<evidence type="ECO:0000256" key="2">
    <source>
        <dbReference type="SAM" id="MobiDB-lite"/>
    </source>
</evidence>
<dbReference type="EMBL" id="JACGWK010000015">
    <property type="protein sequence ID" value="KAL0314008.1"/>
    <property type="molecule type" value="Genomic_DNA"/>
</dbReference>
<reference evidence="3" key="1">
    <citation type="submission" date="2020-06" db="EMBL/GenBank/DDBJ databases">
        <authorList>
            <person name="Li T."/>
            <person name="Hu X."/>
            <person name="Zhang T."/>
            <person name="Song X."/>
            <person name="Zhang H."/>
            <person name="Dai N."/>
            <person name="Sheng W."/>
            <person name="Hou X."/>
            <person name="Wei L."/>
        </authorList>
    </citation>
    <scope>NUCLEOTIDE SEQUENCE</scope>
    <source>
        <strain evidence="3">G01</strain>
        <tissue evidence="3">Leaf</tissue>
    </source>
</reference>
<feature type="compositionally biased region" description="Gly residues" evidence="2">
    <location>
        <begin position="1"/>
        <end position="10"/>
    </location>
</feature>
<name>A0AAW2L5H5_9LAMI</name>
<feature type="compositionally biased region" description="Polar residues" evidence="2">
    <location>
        <begin position="79"/>
        <end position="96"/>
    </location>
</feature>
<feature type="region of interest" description="Disordered" evidence="2">
    <location>
        <begin position="1"/>
        <end position="101"/>
    </location>
</feature>
<accession>A0AAW2L5H5</accession>
<protein>
    <submittedName>
        <fullName evidence="3">Uncharacterized protein</fullName>
    </submittedName>
</protein>
<gene>
    <name evidence="3" type="ORF">Sangu_2245200</name>
</gene>
<reference evidence="3" key="2">
    <citation type="journal article" date="2024" name="Plant">
        <title>Genomic evolution and insights into agronomic trait innovations of Sesamum species.</title>
        <authorList>
            <person name="Miao H."/>
            <person name="Wang L."/>
            <person name="Qu L."/>
            <person name="Liu H."/>
            <person name="Sun Y."/>
            <person name="Le M."/>
            <person name="Wang Q."/>
            <person name="Wei S."/>
            <person name="Zheng Y."/>
            <person name="Lin W."/>
            <person name="Duan Y."/>
            <person name="Cao H."/>
            <person name="Xiong S."/>
            <person name="Wang X."/>
            <person name="Wei L."/>
            <person name="Li C."/>
            <person name="Ma Q."/>
            <person name="Ju M."/>
            <person name="Zhao R."/>
            <person name="Li G."/>
            <person name="Mu C."/>
            <person name="Tian Q."/>
            <person name="Mei H."/>
            <person name="Zhang T."/>
            <person name="Gao T."/>
            <person name="Zhang H."/>
        </authorList>
    </citation>
    <scope>NUCLEOTIDE SEQUENCE</scope>
    <source>
        <strain evidence="3">G01</strain>
    </source>
</reference>
<keyword evidence="1" id="KW-0175">Coiled coil</keyword>
<proteinExistence type="predicted"/>
<sequence length="234" mass="25495">MFKAGFGGGRRLLDEENIGDEGTGISEKTERVEVGGVGEECDAGEDEGEGSSPHEGKREAVPSSMHWSQADGSRGGETLSHSPNGTPPSSESQTTCLPFAGIGLEGSSKKSRIGSFSTPPLGAVKLPLGPPFALKDEKGVPLRYSRAPTNYFLTPQSLELERENNLLLAGELMRAVLSSGDRRLLAPLSQEELERSESQWRKLEDKIERLNADVAKLKEEKKDFVNRNQSRRRC</sequence>
<feature type="compositionally biased region" description="Acidic residues" evidence="2">
    <location>
        <begin position="39"/>
        <end position="49"/>
    </location>
</feature>
<feature type="coiled-coil region" evidence="1">
    <location>
        <begin position="193"/>
        <end position="227"/>
    </location>
</feature>
<organism evidence="3">
    <name type="scientific">Sesamum angustifolium</name>
    <dbReference type="NCBI Taxonomy" id="2727405"/>
    <lineage>
        <taxon>Eukaryota</taxon>
        <taxon>Viridiplantae</taxon>
        <taxon>Streptophyta</taxon>
        <taxon>Embryophyta</taxon>
        <taxon>Tracheophyta</taxon>
        <taxon>Spermatophyta</taxon>
        <taxon>Magnoliopsida</taxon>
        <taxon>eudicotyledons</taxon>
        <taxon>Gunneridae</taxon>
        <taxon>Pentapetalae</taxon>
        <taxon>asterids</taxon>
        <taxon>lamiids</taxon>
        <taxon>Lamiales</taxon>
        <taxon>Pedaliaceae</taxon>
        <taxon>Sesamum</taxon>
    </lineage>
</organism>
<evidence type="ECO:0000256" key="1">
    <source>
        <dbReference type="SAM" id="Coils"/>
    </source>
</evidence>